<dbReference type="Proteomes" id="UP001157161">
    <property type="component" value="Unassembled WGS sequence"/>
</dbReference>
<evidence type="ECO:0000259" key="1">
    <source>
        <dbReference type="Pfam" id="PF01882"/>
    </source>
</evidence>
<evidence type="ECO:0000313" key="3">
    <source>
        <dbReference type="Proteomes" id="UP001157161"/>
    </source>
</evidence>
<dbReference type="EMBL" id="BSUM01000001">
    <property type="protein sequence ID" value="GMA32093.1"/>
    <property type="molecule type" value="Genomic_DNA"/>
</dbReference>
<evidence type="ECO:0000313" key="2">
    <source>
        <dbReference type="EMBL" id="GMA32093.1"/>
    </source>
</evidence>
<sequence>MRRIDWRVTARRGTTDPRTGTQLYVRRTQALAEAAVVLVVDSRDDVGADVRTWAGGSTGVGDELEPTSLDTARVAAATLARAYLEQGDRVGLSDLGARRRPLPPGTGRRQLRRLTHALARSAPAGEPGRLLRAPQVPAGALVAVCSTFLDDDAAEAAQLWAAAGHRVLALDVLAPPRLGELARTEVLAARLVLAERSARLRRMARAGVAVVPWHPPLPAGVGDGGTPDVAAHARTRLAVLARGGRS</sequence>
<accession>A0AA38CPZ3</accession>
<gene>
    <name evidence="2" type="ORF">GCM10025875_20850</name>
</gene>
<dbReference type="AlphaFoldDB" id="A0AA38CPZ3"/>
<name>A0AA38CPZ3_9MICO</name>
<dbReference type="PANTHER" id="PTHR33608:SF14">
    <property type="entry name" value="POSSIBLE CONSERVED SECRETED PROTEIN"/>
    <property type="match status" value="1"/>
</dbReference>
<protein>
    <recommendedName>
        <fullName evidence="1">DUF58 domain-containing protein</fullName>
    </recommendedName>
</protein>
<comment type="caution">
    <text evidence="2">The sequence shown here is derived from an EMBL/GenBank/DDBJ whole genome shotgun (WGS) entry which is preliminary data.</text>
</comment>
<organism evidence="2 3">
    <name type="scientific">Litorihabitans aurantiacus</name>
    <dbReference type="NCBI Taxonomy" id="1930061"/>
    <lineage>
        <taxon>Bacteria</taxon>
        <taxon>Bacillati</taxon>
        <taxon>Actinomycetota</taxon>
        <taxon>Actinomycetes</taxon>
        <taxon>Micrococcales</taxon>
        <taxon>Beutenbergiaceae</taxon>
        <taxon>Litorihabitans</taxon>
    </lineage>
</organism>
<dbReference type="RefSeq" id="WP_284250803.1">
    <property type="nucleotide sequence ID" value="NZ_BSUM01000001.1"/>
</dbReference>
<reference evidence="2" key="1">
    <citation type="journal article" date="2014" name="Int. J. Syst. Evol. Microbiol.">
        <title>Complete genome sequence of Corynebacterium casei LMG S-19264T (=DSM 44701T), isolated from a smear-ripened cheese.</title>
        <authorList>
            <consortium name="US DOE Joint Genome Institute (JGI-PGF)"/>
            <person name="Walter F."/>
            <person name="Albersmeier A."/>
            <person name="Kalinowski J."/>
            <person name="Ruckert C."/>
        </authorList>
    </citation>
    <scope>NUCLEOTIDE SEQUENCE</scope>
    <source>
        <strain evidence="2">NBRC 112290</strain>
    </source>
</reference>
<keyword evidence="3" id="KW-1185">Reference proteome</keyword>
<feature type="domain" description="DUF58" evidence="1">
    <location>
        <begin position="1"/>
        <end position="175"/>
    </location>
</feature>
<dbReference type="InterPro" id="IPR002881">
    <property type="entry name" value="DUF58"/>
</dbReference>
<proteinExistence type="predicted"/>
<dbReference type="PANTHER" id="PTHR33608">
    <property type="entry name" value="BLL2464 PROTEIN"/>
    <property type="match status" value="1"/>
</dbReference>
<dbReference type="Pfam" id="PF01882">
    <property type="entry name" value="DUF58"/>
    <property type="match status" value="1"/>
</dbReference>
<reference evidence="2" key="2">
    <citation type="submission" date="2023-02" db="EMBL/GenBank/DDBJ databases">
        <authorList>
            <person name="Sun Q."/>
            <person name="Mori K."/>
        </authorList>
    </citation>
    <scope>NUCLEOTIDE SEQUENCE</scope>
    <source>
        <strain evidence="2">NBRC 112290</strain>
    </source>
</reference>